<keyword evidence="14" id="KW-1185">Reference proteome</keyword>
<evidence type="ECO:0000256" key="6">
    <source>
        <dbReference type="ARBA" id="ARBA00023211"/>
    </source>
</evidence>
<dbReference type="InterPro" id="IPR013644">
    <property type="entry name" value="DXP_reductoisomerase_C"/>
</dbReference>
<dbReference type="PIRSF" id="PIRSF006205">
    <property type="entry name" value="Dxp_reductismrs"/>
    <property type="match status" value="1"/>
</dbReference>
<dbReference type="Gene3D" id="1.10.1740.10">
    <property type="match status" value="1"/>
</dbReference>
<feature type="binding site" evidence="9">
    <location>
        <position position="120"/>
    </location>
    <ligand>
        <name>1-deoxy-D-xylulose 5-phosphate</name>
        <dbReference type="ChEBI" id="CHEBI:57792"/>
    </ligand>
</feature>
<feature type="binding site" evidence="9">
    <location>
        <position position="171"/>
    </location>
    <ligand>
        <name>1-deoxy-D-xylulose 5-phosphate</name>
        <dbReference type="ChEBI" id="CHEBI:57792"/>
    </ligand>
</feature>
<dbReference type="PANTHER" id="PTHR30525:SF0">
    <property type="entry name" value="1-DEOXY-D-XYLULOSE 5-PHOSPHATE REDUCTOISOMERASE, CHLOROPLASTIC"/>
    <property type="match status" value="1"/>
</dbReference>
<dbReference type="HAMAP" id="MF_00183">
    <property type="entry name" value="DXP_reductoisom"/>
    <property type="match status" value="1"/>
</dbReference>
<dbReference type="SUPFAM" id="SSF51735">
    <property type="entry name" value="NAD(P)-binding Rossmann-fold domains"/>
    <property type="match status" value="1"/>
</dbReference>
<comment type="cofactor">
    <cofactor evidence="9">
        <name>Mg(2+)</name>
        <dbReference type="ChEBI" id="CHEBI:18420"/>
    </cofactor>
    <cofactor evidence="9">
        <name>Mn(2+)</name>
        <dbReference type="ChEBI" id="CHEBI:29035"/>
    </cofactor>
</comment>
<feature type="domain" description="1-deoxy-D-xylulose 5-phosphate reductoisomerase C-terminal" evidence="11">
    <location>
        <begin position="141"/>
        <end position="224"/>
    </location>
</feature>
<feature type="binding site" evidence="9">
    <location>
        <position position="207"/>
    </location>
    <ligand>
        <name>1-deoxy-D-xylulose 5-phosphate</name>
        <dbReference type="ChEBI" id="CHEBI:57792"/>
    </ligand>
</feature>
<proteinExistence type="inferred from homology"/>
<dbReference type="InterPro" id="IPR013512">
    <property type="entry name" value="DXP_reductoisomerase_N"/>
</dbReference>
<keyword evidence="3 9" id="KW-0479">Metal-binding</keyword>
<feature type="binding site" evidence="9">
    <location>
        <position position="200"/>
    </location>
    <ligand>
        <name>NADPH</name>
        <dbReference type="ChEBI" id="CHEBI:57783"/>
    </ligand>
</feature>
<evidence type="ECO:0000256" key="1">
    <source>
        <dbReference type="ARBA" id="ARBA00005094"/>
    </source>
</evidence>
<dbReference type="Pfam" id="PF13288">
    <property type="entry name" value="DXPR_C"/>
    <property type="match status" value="1"/>
</dbReference>
<dbReference type="InterPro" id="IPR003821">
    <property type="entry name" value="DXP_reductoisomerase"/>
</dbReference>
<feature type="binding site" evidence="9">
    <location>
        <position position="147"/>
    </location>
    <ligand>
        <name>1-deoxy-D-xylulose 5-phosphate</name>
        <dbReference type="ChEBI" id="CHEBI:57792"/>
    </ligand>
</feature>
<feature type="binding site" evidence="9">
    <location>
        <position position="212"/>
    </location>
    <ligand>
        <name>1-deoxy-D-xylulose 5-phosphate</name>
        <dbReference type="ChEBI" id="CHEBI:57792"/>
    </ligand>
</feature>
<comment type="function">
    <text evidence="9">Catalyzes the NADPH-dependent rearrangement and reduction of 1-deoxy-D-xylulose-5-phosphate (DXP) to 2-C-methyl-D-erythritol 4-phosphate (MEP).</text>
</comment>
<dbReference type="GO" id="GO:0030145">
    <property type="term" value="F:manganese ion binding"/>
    <property type="evidence" value="ECO:0007669"/>
    <property type="project" value="TreeGrafter"/>
</dbReference>
<feature type="binding site" evidence="9">
    <location>
        <position position="121"/>
    </location>
    <ligand>
        <name>NADPH</name>
        <dbReference type="ChEBI" id="CHEBI:57783"/>
    </ligand>
</feature>
<protein>
    <recommendedName>
        <fullName evidence="9">1-deoxy-D-xylulose 5-phosphate reductoisomerase</fullName>
        <shortName evidence="9">DXP reductoisomerase</shortName>
        <ecNumber evidence="9">1.1.1.267</ecNumber>
    </recommendedName>
    <alternativeName>
        <fullName evidence="9">1-deoxyxylulose-5-phosphate reductoisomerase</fullName>
    </alternativeName>
    <alternativeName>
        <fullName evidence="9">2-C-methyl-D-erythritol 4-phosphate synthase</fullName>
    </alternativeName>
</protein>
<dbReference type="Pfam" id="PF08436">
    <property type="entry name" value="DXP_redisom_C"/>
    <property type="match status" value="1"/>
</dbReference>
<comment type="caution">
    <text evidence="13">The sequence shown here is derived from an EMBL/GenBank/DDBJ whole genome shotgun (WGS) entry which is preliminary data.</text>
</comment>
<keyword evidence="13" id="KW-0413">Isomerase</keyword>
<feature type="binding site" evidence="9">
    <location>
        <position position="10"/>
    </location>
    <ligand>
        <name>NADPH</name>
        <dbReference type="ChEBI" id="CHEBI:57783"/>
    </ligand>
</feature>
<feature type="binding site" evidence="9">
    <location>
        <position position="216"/>
    </location>
    <ligand>
        <name>Mn(2+)</name>
        <dbReference type="ChEBI" id="CHEBI:29035"/>
    </ligand>
</feature>
<evidence type="ECO:0000313" key="13">
    <source>
        <dbReference type="EMBL" id="MST69948.1"/>
    </source>
</evidence>
<dbReference type="EC" id="1.1.1.267" evidence="9"/>
<feature type="domain" description="DXP reductoisomerase C-terminal" evidence="12">
    <location>
        <begin position="256"/>
        <end position="373"/>
    </location>
</feature>
<evidence type="ECO:0000256" key="8">
    <source>
        <dbReference type="ARBA" id="ARBA00048543"/>
    </source>
</evidence>
<keyword evidence="5 9" id="KW-0560">Oxidoreductase</keyword>
<feature type="binding site" evidence="9">
    <location>
        <position position="213"/>
    </location>
    <ligand>
        <name>1-deoxy-D-xylulose 5-phosphate</name>
        <dbReference type="ChEBI" id="CHEBI:57792"/>
    </ligand>
</feature>
<dbReference type="InterPro" id="IPR036169">
    <property type="entry name" value="DXPR_C_sf"/>
</dbReference>
<dbReference type="GO" id="GO:0070402">
    <property type="term" value="F:NADPH binding"/>
    <property type="evidence" value="ECO:0007669"/>
    <property type="project" value="InterPro"/>
</dbReference>
<comment type="pathway">
    <text evidence="1 9">Isoprenoid biosynthesis; isopentenyl diphosphate biosynthesis via DXP pathway; isopentenyl diphosphate from 1-deoxy-D-xylulose 5-phosphate: step 1/6.</text>
</comment>
<feature type="binding site" evidence="9">
    <location>
        <position position="145"/>
    </location>
    <ligand>
        <name>Mn(2+)</name>
        <dbReference type="ChEBI" id="CHEBI:29035"/>
    </ligand>
</feature>
<keyword evidence="7 9" id="KW-0414">Isoprene biosynthesis</keyword>
<dbReference type="Pfam" id="PF02670">
    <property type="entry name" value="DXP_reductoisom"/>
    <property type="match status" value="1"/>
</dbReference>
<evidence type="ECO:0000256" key="2">
    <source>
        <dbReference type="ARBA" id="ARBA00006825"/>
    </source>
</evidence>
<feature type="binding site" evidence="9">
    <location>
        <position position="119"/>
    </location>
    <ligand>
        <name>NADPH</name>
        <dbReference type="ChEBI" id="CHEBI:57783"/>
    </ligand>
</feature>
<dbReference type="UniPathway" id="UPA00056">
    <property type="reaction ID" value="UER00092"/>
</dbReference>
<feature type="binding site" evidence="9">
    <location>
        <position position="194"/>
    </location>
    <ligand>
        <name>1-deoxy-D-xylulose 5-phosphate</name>
        <dbReference type="ChEBI" id="CHEBI:57792"/>
    </ligand>
</feature>
<feature type="binding site" evidence="9">
    <location>
        <position position="216"/>
    </location>
    <ligand>
        <name>1-deoxy-D-xylulose 5-phosphate</name>
        <dbReference type="ChEBI" id="CHEBI:57792"/>
    </ligand>
</feature>
<dbReference type="EMBL" id="VUNA01000001">
    <property type="protein sequence ID" value="MST69948.1"/>
    <property type="molecule type" value="Genomic_DNA"/>
</dbReference>
<dbReference type="FunFam" id="3.40.50.720:FF:000045">
    <property type="entry name" value="1-deoxy-D-xylulose 5-phosphate reductoisomerase"/>
    <property type="match status" value="1"/>
</dbReference>
<dbReference type="Gene3D" id="3.40.50.720">
    <property type="entry name" value="NAD(P)-binding Rossmann-like Domain"/>
    <property type="match status" value="1"/>
</dbReference>
<dbReference type="RefSeq" id="WP_154553501.1">
    <property type="nucleotide sequence ID" value="NZ_JAQXUZ010000004.1"/>
</dbReference>
<evidence type="ECO:0000256" key="4">
    <source>
        <dbReference type="ARBA" id="ARBA00022857"/>
    </source>
</evidence>
<feature type="binding site" evidence="9">
    <location>
        <position position="147"/>
    </location>
    <ligand>
        <name>Mn(2+)</name>
        <dbReference type="ChEBI" id="CHEBI:29035"/>
    </ligand>
</feature>
<sequence length="381" mass="42385">MKKIIILGSTGSIGTQTLDIVDENPDLFTVTALSCRSRVDELIQQIEKYRPLGICVGNEADARRVQERFPNLTVYHGDEGLVQLTEVEGDMIVNSLMGISGLAPTYHGIRLGKDIALANKETLVAGGALVMDAVARKGVKLLPVDSEHSAIFQCLEGNKGREIRRILLTASGGPFRKYSPEELEDVTLDQALNHPKWTMGRKITIDSATMMNKGLEVIEARWLFDVPASKIDVHVHPESIVHSMVEFADTSVIAQMGLPDMRIPISLALGYPKRLEYSGDSLDFFTEGANLHFEKPRMDVFRCLSLAYQAIEDGRSYPIALNGANEELVAMFLNKEIRFLDIQRTIEKVLEAHNPVDPKSVSEILEIDWEARRMARELAQG</sequence>
<feature type="domain" description="1-deoxy-D-xylulose 5-phosphate reductoisomerase N-terminal" evidence="10">
    <location>
        <begin position="4"/>
        <end position="127"/>
    </location>
</feature>
<dbReference type="PANTHER" id="PTHR30525">
    <property type="entry name" value="1-DEOXY-D-XYLULOSE 5-PHOSPHATE REDUCTOISOMERASE"/>
    <property type="match status" value="1"/>
</dbReference>
<evidence type="ECO:0000313" key="14">
    <source>
        <dbReference type="Proteomes" id="UP000469424"/>
    </source>
</evidence>
<name>A0A6N7XFF5_9FIRM</name>
<reference evidence="13 14" key="1">
    <citation type="submission" date="2019-08" db="EMBL/GenBank/DDBJ databases">
        <title>In-depth cultivation of the pig gut microbiome towards novel bacterial diversity and tailored functional studies.</title>
        <authorList>
            <person name="Wylensek D."/>
            <person name="Hitch T.C.A."/>
            <person name="Clavel T."/>
        </authorList>
    </citation>
    <scope>NUCLEOTIDE SEQUENCE [LARGE SCALE GENOMIC DNA]</scope>
    <source>
        <strain evidence="13 14">WCA-MUC-591-APC-4B</strain>
    </source>
</reference>
<feature type="binding site" evidence="9">
    <location>
        <position position="11"/>
    </location>
    <ligand>
        <name>NADPH</name>
        <dbReference type="ChEBI" id="CHEBI:57783"/>
    </ligand>
</feature>
<evidence type="ECO:0000256" key="3">
    <source>
        <dbReference type="ARBA" id="ARBA00022723"/>
    </source>
</evidence>
<organism evidence="13 14">
    <name type="scientific">Mogibacterium kristiansenii</name>
    <dbReference type="NCBI Taxonomy" id="2606708"/>
    <lineage>
        <taxon>Bacteria</taxon>
        <taxon>Bacillati</taxon>
        <taxon>Bacillota</taxon>
        <taxon>Clostridia</taxon>
        <taxon>Peptostreptococcales</taxon>
        <taxon>Anaerovoracaceae</taxon>
        <taxon>Mogibacterium</taxon>
    </lineage>
</organism>
<dbReference type="GO" id="GO:0030604">
    <property type="term" value="F:1-deoxy-D-xylulose-5-phosphate reductoisomerase activity"/>
    <property type="evidence" value="ECO:0007669"/>
    <property type="project" value="UniProtKB-UniRule"/>
</dbReference>
<gene>
    <name evidence="9" type="primary">dxr</name>
    <name evidence="13" type="ORF">FYJ65_01095</name>
</gene>
<dbReference type="InterPro" id="IPR036291">
    <property type="entry name" value="NAD(P)-bd_dom_sf"/>
</dbReference>
<dbReference type="NCBIfam" id="NF009114">
    <property type="entry name" value="PRK12464.1"/>
    <property type="match status" value="1"/>
</dbReference>
<dbReference type="SUPFAM" id="SSF69055">
    <property type="entry name" value="1-deoxy-D-xylulose-5-phosphate reductoisomerase, C-terminal domain"/>
    <property type="match status" value="1"/>
</dbReference>
<dbReference type="GO" id="GO:0016853">
    <property type="term" value="F:isomerase activity"/>
    <property type="evidence" value="ECO:0007669"/>
    <property type="project" value="UniProtKB-KW"/>
</dbReference>
<evidence type="ECO:0000259" key="11">
    <source>
        <dbReference type="Pfam" id="PF08436"/>
    </source>
</evidence>
<dbReference type="NCBIfam" id="TIGR00243">
    <property type="entry name" value="Dxr"/>
    <property type="match status" value="1"/>
</dbReference>
<keyword evidence="9" id="KW-0460">Magnesium</keyword>
<keyword evidence="6 9" id="KW-0464">Manganese</keyword>
<keyword evidence="4 9" id="KW-0521">NADP</keyword>
<dbReference type="AlphaFoldDB" id="A0A6N7XFF5"/>
<feature type="binding site" evidence="9">
    <location>
        <position position="13"/>
    </location>
    <ligand>
        <name>NADPH</name>
        <dbReference type="ChEBI" id="CHEBI:57783"/>
    </ligand>
</feature>
<comment type="catalytic activity">
    <reaction evidence="8">
        <text>2-C-methyl-D-erythritol 4-phosphate + NADP(+) = 1-deoxy-D-xylulose 5-phosphate + NADPH + H(+)</text>
        <dbReference type="Rhea" id="RHEA:13717"/>
        <dbReference type="ChEBI" id="CHEBI:15378"/>
        <dbReference type="ChEBI" id="CHEBI:57783"/>
        <dbReference type="ChEBI" id="CHEBI:57792"/>
        <dbReference type="ChEBI" id="CHEBI:58262"/>
        <dbReference type="ChEBI" id="CHEBI:58349"/>
        <dbReference type="EC" id="1.1.1.267"/>
    </reaction>
    <physiologicalReaction direction="right-to-left" evidence="8">
        <dbReference type="Rhea" id="RHEA:13719"/>
    </physiologicalReaction>
</comment>
<evidence type="ECO:0000256" key="5">
    <source>
        <dbReference type="ARBA" id="ARBA00023002"/>
    </source>
</evidence>
<dbReference type="SUPFAM" id="SSF55347">
    <property type="entry name" value="Glyceraldehyde-3-phosphate dehydrogenase-like, C-terminal domain"/>
    <property type="match status" value="1"/>
</dbReference>
<dbReference type="Proteomes" id="UP000469424">
    <property type="component" value="Unassembled WGS sequence"/>
</dbReference>
<evidence type="ECO:0000259" key="12">
    <source>
        <dbReference type="Pfam" id="PF13288"/>
    </source>
</evidence>
<evidence type="ECO:0000259" key="10">
    <source>
        <dbReference type="Pfam" id="PF02670"/>
    </source>
</evidence>
<feature type="binding site" evidence="9">
    <location>
        <position position="12"/>
    </location>
    <ligand>
        <name>NADPH</name>
        <dbReference type="ChEBI" id="CHEBI:57783"/>
    </ligand>
</feature>
<evidence type="ECO:0000256" key="7">
    <source>
        <dbReference type="ARBA" id="ARBA00023229"/>
    </source>
</evidence>
<comment type="caution">
    <text evidence="9">Lacks conserved residue(s) required for the propagation of feature annotation.</text>
</comment>
<dbReference type="InterPro" id="IPR026877">
    <property type="entry name" value="DXPR_C"/>
</dbReference>
<comment type="similarity">
    <text evidence="2 9">Belongs to the DXR family.</text>
</comment>
<evidence type="ECO:0000256" key="9">
    <source>
        <dbReference type="HAMAP-Rule" id="MF_00183"/>
    </source>
</evidence>
<accession>A0A6N7XFF5</accession>
<feature type="binding site" evidence="9">
    <location>
        <position position="146"/>
    </location>
    <ligand>
        <name>1-deoxy-D-xylulose 5-phosphate</name>
        <dbReference type="ChEBI" id="CHEBI:57792"/>
    </ligand>
</feature>
<dbReference type="GO" id="GO:0051484">
    <property type="term" value="P:isopentenyl diphosphate biosynthetic process, methylerythritol 4-phosphate pathway involved in terpenoid biosynthetic process"/>
    <property type="evidence" value="ECO:0007669"/>
    <property type="project" value="UniProtKB-ARBA"/>
</dbReference>